<sequence length="542" mass="58366">MTMEASRSSTLTLWDPSTSLSNMYQGCEAGPSDLQSTMRRRPRGSSLCASFRGLVPGSGKKASDPAVIKEELKGGGLGDIDTSSFTVPTALPPCSLQTAFICSSTNETVPPAFYPGQAIPVLLTFCLDRYSSLPHRLNPSLTISLIGTLHLPNGAPRTIICVSVSLAEGLQLWARDARHAYAARLTRDHSLDPATCLPGGTYSLPLTVQVPSSPRLPPSFAVPGAKFAVTYTLAASLDCDDPLRTGRRINLAEANGPFEMMPETLPMRTPRYNETSFSVRTLVPQRRSTAPRWTIEPSLPTTTYSPSSRIPITLRLTPPQGSVESYQVLLRIALVRREYSSLSDSPVRDPTGQAGLVSEVDVVSTMAWFEINRLGVNIHTSLPIMTSESWPHGFSTMLNVTPAEADPETGPIIVSSTFHLASTFAFLACGEGQPALTDLISEGLPPRGVFTPPTAGSTLDMISLKRHFPGTVRTLPLPVVIGSVSEPHSAMQIHRWSDVHFDSSSGQEVGRVITGEGVSCEDGWIQAPPSYCEALDTAPYEF</sequence>
<dbReference type="Proteomes" id="UP001182556">
    <property type="component" value="Unassembled WGS sequence"/>
</dbReference>
<name>A0AAD9CWI0_PAPLA</name>
<protein>
    <submittedName>
        <fullName evidence="1">Uncharacterized protein</fullName>
    </submittedName>
</protein>
<comment type="caution">
    <text evidence="1">The sequence shown here is derived from an EMBL/GenBank/DDBJ whole genome shotgun (WGS) entry which is preliminary data.</text>
</comment>
<accession>A0AAD9CWI0</accession>
<dbReference type="AlphaFoldDB" id="A0AAD9CWI0"/>
<reference evidence="1" key="1">
    <citation type="submission" date="2023-02" db="EMBL/GenBank/DDBJ databases">
        <title>Identification and recombinant expression of a fungal hydrolase from Papiliotrema laurentii that hydrolyzes apple cutin and clears colloidal polyester polyurethane.</title>
        <authorList>
            <consortium name="DOE Joint Genome Institute"/>
            <person name="Roman V.A."/>
            <person name="Bojanowski C."/>
            <person name="Crable B.R."/>
            <person name="Wagner D.N."/>
            <person name="Hung C.S."/>
            <person name="Nadeau L.J."/>
            <person name="Schratz L."/>
            <person name="Haridas S."/>
            <person name="Pangilinan J."/>
            <person name="Lipzen A."/>
            <person name="Na H."/>
            <person name="Yan M."/>
            <person name="Ng V."/>
            <person name="Grigoriev I.V."/>
            <person name="Spatafora J.W."/>
            <person name="Barlow D."/>
            <person name="Biffinger J."/>
            <person name="Kelley-Loughnane N."/>
            <person name="Varaljay V.A."/>
            <person name="Crookes-Goodson W.J."/>
        </authorList>
    </citation>
    <scope>NUCLEOTIDE SEQUENCE</scope>
    <source>
        <strain evidence="1">5307AH</strain>
    </source>
</reference>
<keyword evidence="2" id="KW-1185">Reference proteome</keyword>
<dbReference type="EMBL" id="JAODAN010000010">
    <property type="protein sequence ID" value="KAK1921795.1"/>
    <property type="molecule type" value="Genomic_DNA"/>
</dbReference>
<proteinExistence type="predicted"/>
<organism evidence="1 2">
    <name type="scientific">Papiliotrema laurentii</name>
    <name type="common">Cryptococcus laurentii</name>
    <dbReference type="NCBI Taxonomy" id="5418"/>
    <lineage>
        <taxon>Eukaryota</taxon>
        <taxon>Fungi</taxon>
        <taxon>Dikarya</taxon>
        <taxon>Basidiomycota</taxon>
        <taxon>Agaricomycotina</taxon>
        <taxon>Tremellomycetes</taxon>
        <taxon>Tremellales</taxon>
        <taxon>Rhynchogastremaceae</taxon>
        <taxon>Papiliotrema</taxon>
    </lineage>
</organism>
<evidence type="ECO:0000313" key="1">
    <source>
        <dbReference type="EMBL" id="KAK1921795.1"/>
    </source>
</evidence>
<gene>
    <name evidence="1" type="ORF">DB88DRAFT_499231</name>
</gene>
<evidence type="ECO:0000313" key="2">
    <source>
        <dbReference type="Proteomes" id="UP001182556"/>
    </source>
</evidence>